<dbReference type="OrthoDB" id="9801841at2"/>
<dbReference type="InterPro" id="IPR000719">
    <property type="entry name" value="Prot_kinase_dom"/>
</dbReference>
<dbReference type="Gene3D" id="3.30.200.20">
    <property type="entry name" value="Phosphorylase Kinase, domain 1"/>
    <property type="match status" value="1"/>
</dbReference>
<feature type="compositionally biased region" description="Low complexity" evidence="5">
    <location>
        <begin position="351"/>
        <end position="372"/>
    </location>
</feature>
<dbReference type="PROSITE" id="PS00109">
    <property type="entry name" value="PROTEIN_KINASE_TYR"/>
    <property type="match status" value="1"/>
</dbReference>
<dbReference type="STRING" id="1297742.A176_004490"/>
<evidence type="ECO:0000313" key="7">
    <source>
        <dbReference type="EMBL" id="AKQ67578.1"/>
    </source>
</evidence>
<reference evidence="7 8" key="1">
    <citation type="journal article" date="2016" name="PLoS ONE">
        <title>Complete Genome Sequence and Comparative Genomics of a Novel Myxobacterium Myxococcus hansupus.</title>
        <authorList>
            <person name="Sharma G."/>
            <person name="Narwani T."/>
            <person name="Subramanian S."/>
        </authorList>
    </citation>
    <scope>NUCLEOTIDE SEQUENCE [LARGE SCALE GENOMIC DNA]</scope>
    <source>
        <strain evidence="8">mixupus</strain>
    </source>
</reference>
<dbReference type="RefSeq" id="WP_002639051.1">
    <property type="nucleotide sequence ID" value="NZ_CP012109.1"/>
</dbReference>
<evidence type="ECO:0000256" key="5">
    <source>
        <dbReference type="SAM" id="MobiDB-lite"/>
    </source>
</evidence>
<name>A0A0H4X155_9BACT</name>
<feature type="region of interest" description="Disordered" evidence="5">
    <location>
        <begin position="307"/>
        <end position="444"/>
    </location>
</feature>
<keyword evidence="1" id="KW-0808">Transferase</keyword>
<dbReference type="GO" id="GO:0004674">
    <property type="term" value="F:protein serine/threonine kinase activity"/>
    <property type="evidence" value="ECO:0007669"/>
    <property type="project" value="TreeGrafter"/>
</dbReference>
<gene>
    <name evidence="7" type="ORF">A176_004490</name>
</gene>
<dbReference type="Pfam" id="PF00069">
    <property type="entry name" value="Pkinase"/>
    <property type="match status" value="1"/>
</dbReference>
<dbReference type="InterPro" id="IPR013229">
    <property type="entry name" value="PEGA"/>
</dbReference>
<feature type="compositionally biased region" description="Polar residues" evidence="5">
    <location>
        <begin position="400"/>
        <end position="410"/>
    </location>
</feature>
<dbReference type="AlphaFoldDB" id="A0A0H4X155"/>
<dbReference type="CDD" id="cd14014">
    <property type="entry name" value="STKc_PknB_like"/>
    <property type="match status" value="1"/>
</dbReference>
<dbReference type="Pfam" id="PF08308">
    <property type="entry name" value="PEGA"/>
    <property type="match status" value="1"/>
</dbReference>
<dbReference type="eggNOG" id="COG0515">
    <property type="taxonomic scope" value="Bacteria"/>
</dbReference>
<evidence type="ECO:0000259" key="6">
    <source>
        <dbReference type="PROSITE" id="PS50011"/>
    </source>
</evidence>
<evidence type="ECO:0000256" key="1">
    <source>
        <dbReference type="ARBA" id="ARBA00022679"/>
    </source>
</evidence>
<evidence type="ECO:0000313" key="8">
    <source>
        <dbReference type="Proteomes" id="UP000009026"/>
    </source>
</evidence>
<dbReference type="Gene3D" id="1.10.510.10">
    <property type="entry name" value="Transferase(Phosphotransferase) domain 1"/>
    <property type="match status" value="1"/>
</dbReference>
<dbReference type="PANTHER" id="PTHR43289">
    <property type="entry name" value="MITOGEN-ACTIVATED PROTEIN KINASE KINASE KINASE 20-RELATED"/>
    <property type="match status" value="1"/>
</dbReference>
<dbReference type="InterPro" id="IPR011009">
    <property type="entry name" value="Kinase-like_dom_sf"/>
</dbReference>
<dbReference type="Proteomes" id="UP000009026">
    <property type="component" value="Chromosome"/>
</dbReference>
<dbReference type="PROSITE" id="PS50011">
    <property type="entry name" value="PROTEIN_KINASE_DOM"/>
    <property type="match status" value="1"/>
</dbReference>
<dbReference type="PATRIC" id="fig|1297742.4.peg.4532"/>
<accession>A0A0H4X155</accession>
<evidence type="ECO:0000256" key="3">
    <source>
        <dbReference type="ARBA" id="ARBA00022777"/>
    </source>
</evidence>
<dbReference type="KEGG" id="mym:A176_004490"/>
<keyword evidence="4" id="KW-0067">ATP-binding</keyword>
<evidence type="ECO:0000256" key="4">
    <source>
        <dbReference type="ARBA" id="ARBA00022840"/>
    </source>
</evidence>
<dbReference type="EMBL" id="CP012109">
    <property type="protein sequence ID" value="AKQ67578.1"/>
    <property type="molecule type" value="Genomic_DNA"/>
</dbReference>
<dbReference type="SUPFAM" id="SSF56112">
    <property type="entry name" value="Protein kinase-like (PK-like)"/>
    <property type="match status" value="1"/>
</dbReference>
<organism evidence="7 8">
    <name type="scientific">Pseudomyxococcus hansupus</name>
    <dbReference type="NCBI Taxonomy" id="1297742"/>
    <lineage>
        <taxon>Bacteria</taxon>
        <taxon>Pseudomonadati</taxon>
        <taxon>Myxococcota</taxon>
        <taxon>Myxococcia</taxon>
        <taxon>Myxococcales</taxon>
        <taxon>Cystobacterineae</taxon>
        <taxon>Myxococcaceae</taxon>
        <taxon>Pseudomyxococcus</taxon>
    </lineage>
</organism>
<feature type="compositionally biased region" description="Low complexity" evidence="5">
    <location>
        <begin position="595"/>
        <end position="611"/>
    </location>
</feature>
<keyword evidence="3 7" id="KW-0418">Kinase</keyword>
<keyword evidence="8" id="KW-1185">Reference proteome</keyword>
<feature type="compositionally biased region" description="Basic and acidic residues" evidence="5">
    <location>
        <begin position="413"/>
        <end position="429"/>
    </location>
</feature>
<keyword evidence="2" id="KW-0547">Nucleotide-binding</keyword>
<dbReference type="PANTHER" id="PTHR43289:SF34">
    <property type="entry name" value="SERINE_THREONINE-PROTEIN KINASE YBDM-RELATED"/>
    <property type="match status" value="1"/>
</dbReference>
<dbReference type="GO" id="GO:0005524">
    <property type="term" value="F:ATP binding"/>
    <property type="evidence" value="ECO:0007669"/>
    <property type="project" value="UniProtKB-KW"/>
</dbReference>
<proteinExistence type="predicted"/>
<feature type="region of interest" description="Disordered" evidence="5">
    <location>
        <begin position="515"/>
        <end position="629"/>
    </location>
</feature>
<evidence type="ECO:0000256" key="2">
    <source>
        <dbReference type="ARBA" id="ARBA00022741"/>
    </source>
</evidence>
<protein>
    <submittedName>
        <fullName evidence="7">Serine/threonine-protein kinase pkn6</fullName>
    </submittedName>
</protein>
<feature type="domain" description="Protein kinase" evidence="6">
    <location>
        <begin position="6"/>
        <end position="280"/>
    </location>
</feature>
<sequence>MRIGKYQLVRKLASGGMAEVFLAKAAGPRGFEKTLVLKRILPHLAEDPAFVEMFLGEARLAAQLEHPNIVQIFDFGEAEGSFFLAMELIDGPNLRKLVKRAAEEALPPAFCAKVIAFAAEGLAYAHEFRDVETGEPLGLIHRDVSPDNILVSRQGAVKVVDFGIAKVAGQGHRTLTGVVKGKVAYMPPEQLQAKGMDRRVDVYALGVVLYELLTGKRPFDATTDVSVMQAILFESFIPVAQRRPDVPVALQQVLDKALAKDRERRYPDCRALQDDLERFVLSTGEPVGAYQISQRIAQFVSEGPISGSAPSYGGSQGAVPQEPKPVARASSMEMPVDSPSSTPPMPQSLEVPAAPAPLASTSPTTPMPMAVANTVREMEAQSPGVRDTLPSYPVVVKSPQLRSGASTRGTRSGARERLAPQANEPRETVRPAASRRASELERNEDAVAMAAVASAVPDVSTAPTRTPAADSDDAVHTRSTEYLAPLKAKRSGLNVAVVGGLVVLAVGGGIALMGGGAREDAPVRVTPPPLPVVERPSEPARQRKAQPVIVAESVADSQGVQRADRARVPVPAEETPEAKAPVPTSPPRDVQPAGASHPPESAVVVPAVAKAESPEPRSTPPASPPRVRESAPVHKAAVVAKGRLEFRIRPYAVVSLDGKVLGQTPFAAVEVPEGRHTVRIVNKVLGKDVTQTIDVKAGQSNVFKLNLELE</sequence>
<dbReference type="InterPro" id="IPR008266">
    <property type="entry name" value="Tyr_kinase_AS"/>
</dbReference>